<evidence type="ECO:0000313" key="2">
    <source>
        <dbReference type="Proteomes" id="UP000219522"/>
    </source>
</evidence>
<dbReference type="Proteomes" id="UP000219522">
    <property type="component" value="Unassembled WGS sequence"/>
</dbReference>
<gene>
    <name evidence="1" type="ORF">SAMN05446927_3125</name>
</gene>
<evidence type="ECO:0000313" key="1">
    <source>
        <dbReference type="EMBL" id="SOE66709.1"/>
    </source>
</evidence>
<organism evidence="1 2">
    <name type="scientific">Caballeronia arationis</name>
    <dbReference type="NCBI Taxonomy" id="1777142"/>
    <lineage>
        <taxon>Bacteria</taxon>
        <taxon>Pseudomonadati</taxon>
        <taxon>Pseudomonadota</taxon>
        <taxon>Betaproteobacteria</taxon>
        <taxon>Burkholderiales</taxon>
        <taxon>Burkholderiaceae</taxon>
        <taxon>Caballeronia</taxon>
    </lineage>
</organism>
<reference evidence="1 2" key="1">
    <citation type="submission" date="2017-09" db="EMBL/GenBank/DDBJ databases">
        <authorList>
            <person name="Varghese N."/>
            <person name="Submissions S."/>
        </authorList>
    </citation>
    <scope>NUCLEOTIDE SEQUENCE [LARGE SCALE GENOMIC DNA]</scope>
    <source>
        <strain evidence="1 2">OK806</strain>
    </source>
</reference>
<name>A0A7Z7N2S1_9BURK</name>
<keyword evidence="2" id="KW-1185">Reference proteome</keyword>
<dbReference type="EMBL" id="OCSU01000001">
    <property type="protein sequence ID" value="SOE66709.1"/>
    <property type="molecule type" value="Genomic_DNA"/>
</dbReference>
<dbReference type="AlphaFoldDB" id="A0A7Z7N2S1"/>
<sequence>MERRRSILNQFRCALHVSSLRTVEDGNAFIKMLQAIVAADPDDYYGLVGKAYPDHFTVGNAGDRPMPGPDSEGPRP</sequence>
<protein>
    <submittedName>
        <fullName evidence="1">Uncharacterized protein</fullName>
    </submittedName>
</protein>
<accession>A0A7Z7N2S1</accession>
<comment type="caution">
    <text evidence="1">The sequence shown here is derived from an EMBL/GenBank/DDBJ whole genome shotgun (WGS) entry which is preliminary data.</text>
</comment>
<proteinExistence type="predicted"/>